<dbReference type="EMBL" id="CP012333">
    <property type="protein sequence ID" value="AKV02209.1"/>
    <property type="molecule type" value="Genomic_DNA"/>
</dbReference>
<dbReference type="Pfam" id="PF08448">
    <property type="entry name" value="PAS_4"/>
    <property type="match status" value="1"/>
</dbReference>
<reference evidence="10 11" key="1">
    <citation type="submission" date="2015-08" db="EMBL/GenBank/DDBJ databases">
        <authorList>
            <person name="Babu N.S."/>
            <person name="Beckwith C.J."/>
            <person name="Beseler K.G."/>
            <person name="Brison A."/>
            <person name="Carone J.V."/>
            <person name="Caskin T.P."/>
            <person name="Diamond M."/>
            <person name="Durham M.E."/>
            <person name="Foxe J.M."/>
            <person name="Go M."/>
            <person name="Henderson B.A."/>
            <person name="Jones I.B."/>
            <person name="McGettigan J.A."/>
            <person name="Micheletti S.J."/>
            <person name="Nasrallah M.E."/>
            <person name="Ortiz D."/>
            <person name="Piller C.R."/>
            <person name="Privatt S.R."/>
            <person name="Schneider S.L."/>
            <person name="Sharp S."/>
            <person name="Smith T.C."/>
            <person name="Stanton J.D."/>
            <person name="Ullery H.E."/>
            <person name="Wilson R.J."/>
            <person name="Serrano M.G."/>
            <person name="Buck G."/>
            <person name="Lee V."/>
            <person name="Wang Y."/>
            <person name="Carvalho R."/>
            <person name="Voegtly L."/>
            <person name="Shi R."/>
            <person name="Duckworth R."/>
            <person name="Johnson A."/>
            <person name="Loviza R."/>
            <person name="Walstead R."/>
            <person name="Shah Z."/>
            <person name="Kiflezghi M."/>
            <person name="Wade K."/>
            <person name="Ball S.L."/>
            <person name="Bradley K.W."/>
            <person name="Asai D.J."/>
            <person name="Bowman C.A."/>
            <person name="Russell D.A."/>
            <person name="Pope W.H."/>
            <person name="Jacobs-Sera D."/>
            <person name="Hendrix R.W."/>
            <person name="Hatfull G.F."/>
        </authorList>
    </citation>
    <scope>NUCLEOTIDE SEQUENCE [LARGE SCALE GENOMIC DNA]</scope>
    <source>
        <strain evidence="10 11">DSM 27648</strain>
    </source>
</reference>
<dbReference type="SMART" id="SM00387">
    <property type="entry name" value="HATPase_c"/>
    <property type="match status" value="1"/>
</dbReference>
<sequence length="548" mass="61547">MWSLEAIFEMPRGNADKKLSRSAATLRERVLFELAKRDQEDCAATFRAITEAAAVAMNVERVSIWQLGEDQRTIVCKDLYLRSENRHEHGIQLLAEQNPRYFEALLERRVMDVDDVRVDPRTAGFADYFAPFAITAMMDVPIWRGGHLYGVLCHEHTMTPRSWQPDEAGFATNLADIVSVALERSARSAVEHRWDAVLDAMTEGVFLFDAKGDVVQANATARNLVERAGGGERFEERRGLIDYVDVNDRPLSVEQVPLHRALRGETVRGEVYGIAFRSTGARSYYRVTCTPLRSEERITGVVQVFADITEEVHFERLKRESLAVLAHELKTPLAITKGYAQHLASKVSTPEWLSMLQTIGRAADRMDRLVSDLLEVSSVMFGRVVLSREPRDLVAITRALVERTARGTVRHKIELYAPDPAWVMVDPVRIEQAIRRLVDNAVRYSPEGGDIDIAITNTADDVVLSVRDHGIGIPVDRQKHLFEVFARPHGGTPYDTGGLGVGLFLAREIVLRHEGAMWFENAEGRGTSFFVRLPRHDAPRVDGGRSLA</sequence>
<organism evidence="10 11">
    <name type="scientific">Labilithrix luteola</name>
    <dbReference type="NCBI Taxonomy" id="1391654"/>
    <lineage>
        <taxon>Bacteria</taxon>
        <taxon>Pseudomonadati</taxon>
        <taxon>Myxococcota</taxon>
        <taxon>Polyangia</taxon>
        <taxon>Polyangiales</taxon>
        <taxon>Labilitrichaceae</taxon>
        <taxon>Labilithrix</taxon>
    </lineage>
</organism>
<protein>
    <recommendedName>
        <fullName evidence="2">histidine kinase</fullName>
        <ecNumber evidence="2">2.7.13.3</ecNumber>
    </recommendedName>
</protein>
<dbReference type="InterPro" id="IPR029016">
    <property type="entry name" value="GAF-like_dom_sf"/>
</dbReference>
<feature type="domain" description="Histidine kinase" evidence="9">
    <location>
        <begin position="324"/>
        <end position="537"/>
    </location>
</feature>
<dbReference type="GO" id="GO:0007234">
    <property type="term" value="P:osmosensory signaling via phosphorelay pathway"/>
    <property type="evidence" value="ECO:0007669"/>
    <property type="project" value="TreeGrafter"/>
</dbReference>
<dbReference type="PRINTS" id="PR00344">
    <property type="entry name" value="BCTRLSENSOR"/>
</dbReference>
<dbReference type="Pfam" id="PF01590">
    <property type="entry name" value="GAF"/>
    <property type="match status" value="1"/>
</dbReference>
<dbReference type="PROSITE" id="PS50109">
    <property type="entry name" value="HIS_KIN"/>
    <property type="match status" value="1"/>
</dbReference>
<dbReference type="Gene3D" id="3.30.450.20">
    <property type="entry name" value="PAS domain"/>
    <property type="match status" value="1"/>
</dbReference>
<dbReference type="InterPro" id="IPR013656">
    <property type="entry name" value="PAS_4"/>
</dbReference>
<dbReference type="InterPro" id="IPR035965">
    <property type="entry name" value="PAS-like_dom_sf"/>
</dbReference>
<dbReference type="Pfam" id="PF00512">
    <property type="entry name" value="HisKA"/>
    <property type="match status" value="1"/>
</dbReference>
<evidence type="ECO:0000256" key="1">
    <source>
        <dbReference type="ARBA" id="ARBA00000085"/>
    </source>
</evidence>
<dbReference type="Gene3D" id="3.30.450.40">
    <property type="match status" value="1"/>
</dbReference>
<evidence type="ECO:0000313" key="10">
    <source>
        <dbReference type="EMBL" id="AKV02209.1"/>
    </source>
</evidence>
<dbReference type="AlphaFoldDB" id="A0A0K1Q908"/>
<gene>
    <name evidence="10" type="ORF">AKJ09_08872</name>
</gene>
<dbReference type="FunFam" id="3.30.565.10:FF:000006">
    <property type="entry name" value="Sensor histidine kinase WalK"/>
    <property type="match status" value="1"/>
</dbReference>
<dbReference type="GO" id="GO:0030295">
    <property type="term" value="F:protein kinase activator activity"/>
    <property type="evidence" value="ECO:0007669"/>
    <property type="project" value="TreeGrafter"/>
</dbReference>
<dbReference type="PANTHER" id="PTHR42878:SF7">
    <property type="entry name" value="SENSOR HISTIDINE KINASE GLRK"/>
    <property type="match status" value="1"/>
</dbReference>
<comment type="catalytic activity">
    <reaction evidence="1">
        <text>ATP + protein L-histidine = ADP + protein N-phospho-L-histidine.</text>
        <dbReference type="EC" id="2.7.13.3"/>
    </reaction>
</comment>
<evidence type="ECO:0000256" key="5">
    <source>
        <dbReference type="ARBA" id="ARBA00022741"/>
    </source>
</evidence>
<dbReference type="Pfam" id="PF02518">
    <property type="entry name" value="HATPase_c"/>
    <property type="match status" value="1"/>
</dbReference>
<dbReference type="Gene3D" id="1.10.287.130">
    <property type="match status" value="1"/>
</dbReference>
<evidence type="ECO:0000259" key="9">
    <source>
        <dbReference type="PROSITE" id="PS50109"/>
    </source>
</evidence>
<evidence type="ECO:0000256" key="6">
    <source>
        <dbReference type="ARBA" id="ARBA00022777"/>
    </source>
</evidence>
<evidence type="ECO:0000256" key="2">
    <source>
        <dbReference type="ARBA" id="ARBA00012438"/>
    </source>
</evidence>
<dbReference type="InterPro" id="IPR050351">
    <property type="entry name" value="BphY/WalK/GraS-like"/>
</dbReference>
<keyword evidence="8" id="KW-0902">Two-component regulatory system</keyword>
<evidence type="ECO:0000256" key="7">
    <source>
        <dbReference type="ARBA" id="ARBA00022840"/>
    </source>
</evidence>
<dbReference type="KEGG" id="llu:AKJ09_08872"/>
<dbReference type="SMART" id="SM00388">
    <property type="entry name" value="HisKA"/>
    <property type="match status" value="1"/>
</dbReference>
<dbReference type="InterPro" id="IPR005467">
    <property type="entry name" value="His_kinase_dom"/>
</dbReference>
<dbReference type="EC" id="2.7.13.3" evidence="2"/>
<dbReference type="SUPFAM" id="SSF55781">
    <property type="entry name" value="GAF domain-like"/>
    <property type="match status" value="1"/>
</dbReference>
<dbReference type="GO" id="GO:0000155">
    <property type="term" value="F:phosphorelay sensor kinase activity"/>
    <property type="evidence" value="ECO:0007669"/>
    <property type="project" value="InterPro"/>
</dbReference>
<keyword evidence="7" id="KW-0067">ATP-binding</keyword>
<dbReference type="InterPro" id="IPR004358">
    <property type="entry name" value="Sig_transdc_His_kin-like_C"/>
</dbReference>
<dbReference type="STRING" id="1391654.AKJ09_08872"/>
<dbReference type="SUPFAM" id="SSF47384">
    <property type="entry name" value="Homodimeric domain of signal transducing histidine kinase"/>
    <property type="match status" value="1"/>
</dbReference>
<evidence type="ECO:0000313" key="11">
    <source>
        <dbReference type="Proteomes" id="UP000064967"/>
    </source>
</evidence>
<dbReference type="InterPro" id="IPR003594">
    <property type="entry name" value="HATPase_dom"/>
</dbReference>
<name>A0A0K1Q908_9BACT</name>
<dbReference type="SUPFAM" id="SSF55874">
    <property type="entry name" value="ATPase domain of HSP90 chaperone/DNA topoisomerase II/histidine kinase"/>
    <property type="match status" value="1"/>
</dbReference>
<keyword evidence="11" id="KW-1185">Reference proteome</keyword>
<keyword evidence="4" id="KW-0808">Transferase</keyword>
<dbReference type="GO" id="GO:0000156">
    <property type="term" value="F:phosphorelay response regulator activity"/>
    <property type="evidence" value="ECO:0007669"/>
    <property type="project" value="TreeGrafter"/>
</dbReference>
<dbReference type="CDD" id="cd00075">
    <property type="entry name" value="HATPase"/>
    <property type="match status" value="1"/>
</dbReference>
<evidence type="ECO:0000256" key="8">
    <source>
        <dbReference type="ARBA" id="ARBA00023012"/>
    </source>
</evidence>
<keyword evidence="5" id="KW-0547">Nucleotide-binding</keyword>
<dbReference type="CDD" id="cd00082">
    <property type="entry name" value="HisKA"/>
    <property type="match status" value="1"/>
</dbReference>
<keyword evidence="6" id="KW-0418">Kinase</keyword>
<evidence type="ECO:0000256" key="3">
    <source>
        <dbReference type="ARBA" id="ARBA00022553"/>
    </source>
</evidence>
<dbReference type="PANTHER" id="PTHR42878">
    <property type="entry name" value="TWO-COMPONENT HISTIDINE KINASE"/>
    <property type="match status" value="1"/>
</dbReference>
<dbReference type="InterPro" id="IPR003018">
    <property type="entry name" value="GAF"/>
</dbReference>
<dbReference type="InterPro" id="IPR036890">
    <property type="entry name" value="HATPase_C_sf"/>
</dbReference>
<dbReference type="Gene3D" id="3.30.565.10">
    <property type="entry name" value="Histidine kinase-like ATPase, C-terminal domain"/>
    <property type="match status" value="1"/>
</dbReference>
<proteinExistence type="predicted"/>
<dbReference type="SUPFAM" id="SSF55785">
    <property type="entry name" value="PYP-like sensor domain (PAS domain)"/>
    <property type="match status" value="1"/>
</dbReference>
<dbReference type="InterPro" id="IPR036097">
    <property type="entry name" value="HisK_dim/P_sf"/>
</dbReference>
<dbReference type="SMART" id="SM00065">
    <property type="entry name" value="GAF"/>
    <property type="match status" value="1"/>
</dbReference>
<dbReference type="GO" id="GO:0005524">
    <property type="term" value="F:ATP binding"/>
    <property type="evidence" value="ECO:0007669"/>
    <property type="project" value="UniProtKB-KW"/>
</dbReference>
<evidence type="ECO:0000256" key="4">
    <source>
        <dbReference type="ARBA" id="ARBA00022679"/>
    </source>
</evidence>
<dbReference type="InterPro" id="IPR003661">
    <property type="entry name" value="HisK_dim/P_dom"/>
</dbReference>
<dbReference type="Proteomes" id="UP000064967">
    <property type="component" value="Chromosome"/>
</dbReference>
<keyword evidence="3" id="KW-0597">Phosphoprotein</keyword>
<accession>A0A0K1Q908</accession>